<feature type="region of interest" description="Disordered" evidence="1">
    <location>
        <begin position="1"/>
        <end position="24"/>
    </location>
</feature>
<name>A0ABW7SQF9_9ACTN</name>
<reference evidence="2 3" key="1">
    <citation type="submission" date="2024-10" db="EMBL/GenBank/DDBJ databases">
        <title>The Natural Products Discovery Center: Release of the First 8490 Sequenced Strains for Exploring Actinobacteria Biosynthetic Diversity.</title>
        <authorList>
            <person name="Kalkreuter E."/>
            <person name="Kautsar S.A."/>
            <person name="Yang D."/>
            <person name="Bader C.D."/>
            <person name="Teijaro C.N."/>
            <person name="Fluegel L."/>
            <person name="Davis C.M."/>
            <person name="Simpson J.R."/>
            <person name="Lauterbach L."/>
            <person name="Steele A.D."/>
            <person name="Gui C."/>
            <person name="Meng S."/>
            <person name="Li G."/>
            <person name="Viehrig K."/>
            <person name="Ye F."/>
            <person name="Su P."/>
            <person name="Kiefer A.F."/>
            <person name="Nichols A."/>
            <person name="Cepeda A.J."/>
            <person name="Yan W."/>
            <person name="Fan B."/>
            <person name="Jiang Y."/>
            <person name="Adhikari A."/>
            <person name="Zheng C.-J."/>
            <person name="Schuster L."/>
            <person name="Cowan T.M."/>
            <person name="Smanski M.J."/>
            <person name="Chevrette M.G."/>
            <person name="De Carvalho L.P.S."/>
            <person name="Shen B."/>
        </authorList>
    </citation>
    <scope>NUCLEOTIDE SEQUENCE [LARGE SCALE GENOMIC DNA]</scope>
    <source>
        <strain evidence="2 3">NPDC021253</strain>
    </source>
</reference>
<keyword evidence="3" id="KW-1185">Reference proteome</keyword>
<accession>A0ABW7SQF9</accession>
<dbReference type="EMBL" id="JBIRPU010000023">
    <property type="protein sequence ID" value="MFI0795948.1"/>
    <property type="molecule type" value="Genomic_DNA"/>
</dbReference>
<gene>
    <name evidence="2" type="ORF">ACH4OY_25185</name>
</gene>
<comment type="caution">
    <text evidence="2">The sequence shown here is derived from an EMBL/GenBank/DDBJ whole genome shotgun (WGS) entry which is preliminary data.</text>
</comment>
<dbReference type="RefSeq" id="WP_396683631.1">
    <property type="nucleotide sequence ID" value="NZ_JBIRPU010000023.1"/>
</dbReference>
<protein>
    <submittedName>
        <fullName evidence="2">Uncharacterized protein</fullName>
    </submittedName>
</protein>
<organism evidence="2 3">
    <name type="scientific">Micromonospora rubida</name>
    <dbReference type="NCBI Taxonomy" id="2697657"/>
    <lineage>
        <taxon>Bacteria</taxon>
        <taxon>Bacillati</taxon>
        <taxon>Actinomycetota</taxon>
        <taxon>Actinomycetes</taxon>
        <taxon>Micromonosporales</taxon>
        <taxon>Micromonosporaceae</taxon>
        <taxon>Micromonospora</taxon>
    </lineage>
</organism>
<evidence type="ECO:0000313" key="2">
    <source>
        <dbReference type="EMBL" id="MFI0795948.1"/>
    </source>
</evidence>
<evidence type="ECO:0000313" key="3">
    <source>
        <dbReference type="Proteomes" id="UP001611075"/>
    </source>
</evidence>
<proteinExistence type="predicted"/>
<evidence type="ECO:0000256" key="1">
    <source>
        <dbReference type="SAM" id="MobiDB-lite"/>
    </source>
</evidence>
<dbReference type="Proteomes" id="UP001611075">
    <property type="component" value="Unassembled WGS sequence"/>
</dbReference>
<sequence>MPPRRPTVPVPGDPASAGTGPRSGLTSLAAIRSGFGQRTAQAAPAFSNSQITRAEMPAWPRSAPCRALAGSAWCRL</sequence>
<feature type="compositionally biased region" description="Pro residues" evidence="1">
    <location>
        <begin position="1"/>
        <end position="12"/>
    </location>
</feature>